<dbReference type="PROSITE" id="PS00175">
    <property type="entry name" value="PG_MUTASE"/>
    <property type="match status" value="1"/>
</dbReference>
<dbReference type="EMBL" id="BAAAUV010000019">
    <property type="protein sequence ID" value="GAA3228994.1"/>
    <property type="molecule type" value="Genomic_DNA"/>
</dbReference>
<dbReference type="SMART" id="SM00855">
    <property type="entry name" value="PGAM"/>
    <property type="match status" value="1"/>
</dbReference>
<dbReference type="InterPro" id="IPR050275">
    <property type="entry name" value="PGM_Phosphatase"/>
</dbReference>
<name>A0ABP6QKM5_9ACTN</name>
<organism evidence="1 2">
    <name type="scientific">Actinocorallia longicatena</name>
    <dbReference type="NCBI Taxonomy" id="111803"/>
    <lineage>
        <taxon>Bacteria</taxon>
        <taxon>Bacillati</taxon>
        <taxon>Actinomycetota</taxon>
        <taxon>Actinomycetes</taxon>
        <taxon>Streptosporangiales</taxon>
        <taxon>Thermomonosporaceae</taxon>
        <taxon>Actinocorallia</taxon>
    </lineage>
</organism>
<dbReference type="PANTHER" id="PTHR48100:SF62">
    <property type="entry name" value="GLUCOSYL-3-PHOSPHOGLYCERATE PHOSPHATASE"/>
    <property type="match status" value="1"/>
</dbReference>
<protein>
    <submittedName>
        <fullName evidence="1">Histidine phosphatase family protein</fullName>
    </submittedName>
</protein>
<proteinExistence type="predicted"/>
<dbReference type="PANTHER" id="PTHR48100">
    <property type="entry name" value="BROAD-SPECIFICITY PHOSPHATASE YOR283W-RELATED"/>
    <property type="match status" value="1"/>
</dbReference>
<dbReference type="InterPro" id="IPR013078">
    <property type="entry name" value="His_Pase_superF_clade-1"/>
</dbReference>
<sequence length="214" mass="23234">MSESDPARSAKRRIVLWRHGQTAWNVENRFQGKTDIPLTEAGLGQAERAARLLAALKPTAIIASPLQRAARTGQALADITGLPITYDDDLKERDGGEWEGLTGVEIRSRYPREHAIWQPPGGETSAQVAKRVGSALERAVATVEHEGVLVVASHGAALRLGMCQLLGLPEDLWERFGGLSNCCWSVLAEGRSGWRLIDHNAGTLPEPIMSDDQA</sequence>
<comment type="caution">
    <text evidence="1">The sequence shown here is derived from an EMBL/GenBank/DDBJ whole genome shotgun (WGS) entry which is preliminary data.</text>
</comment>
<reference evidence="2" key="1">
    <citation type="journal article" date="2019" name="Int. J. Syst. Evol. Microbiol.">
        <title>The Global Catalogue of Microorganisms (GCM) 10K type strain sequencing project: providing services to taxonomists for standard genome sequencing and annotation.</title>
        <authorList>
            <consortium name="The Broad Institute Genomics Platform"/>
            <consortium name="The Broad Institute Genome Sequencing Center for Infectious Disease"/>
            <person name="Wu L."/>
            <person name="Ma J."/>
        </authorList>
    </citation>
    <scope>NUCLEOTIDE SEQUENCE [LARGE SCALE GENOMIC DNA]</scope>
    <source>
        <strain evidence="2">JCM 9377</strain>
    </source>
</reference>
<dbReference type="Gene3D" id="3.40.50.1240">
    <property type="entry name" value="Phosphoglycerate mutase-like"/>
    <property type="match status" value="1"/>
</dbReference>
<dbReference type="SUPFAM" id="SSF53254">
    <property type="entry name" value="Phosphoglycerate mutase-like"/>
    <property type="match status" value="1"/>
</dbReference>
<dbReference type="Pfam" id="PF00300">
    <property type="entry name" value="His_Phos_1"/>
    <property type="match status" value="1"/>
</dbReference>
<dbReference type="RefSeq" id="WP_344834710.1">
    <property type="nucleotide sequence ID" value="NZ_BAAAUV010000019.1"/>
</dbReference>
<dbReference type="InterPro" id="IPR001345">
    <property type="entry name" value="PG/BPGM_mutase_AS"/>
</dbReference>
<accession>A0ABP6QKM5</accession>
<dbReference type="Proteomes" id="UP001501237">
    <property type="component" value="Unassembled WGS sequence"/>
</dbReference>
<evidence type="ECO:0000313" key="2">
    <source>
        <dbReference type="Proteomes" id="UP001501237"/>
    </source>
</evidence>
<dbReference type="CDD" id="cd07067">
    <property type="entry name" value="HP_PGM_like"/>
    <property type="match status" value="1"/>
</dbReference>
<gene>
    <name evidence="1" type="ORF">GCM10010468_58640</name>
</gene>
<keyword evidence="2" id="KW-1185">Reference proteome</keyword>
<evidence type="ECO:0000313" key="1">
    <source>
        <dbReference type="EMBL" id="GAA3228994.1"/>
    </source>
</evidence>
<dbReference type="InterPro" id="IPR029033">
    <property type="entry name" value="His_PPase_superfam"/>
</dbReference>